<evidence type="ECO:0000313" key="5">
    <source>
        <dbReference type="Proteomes" id="UP000029986"/>
    </source>
</evidence>
<dbReference type="GO" id="GO:0003955">
    <property type="term" value="F:NAD(P)H dehydrogenase (quinone) activity"/>
    <property type="evidence" value="ECO:0007669"/>
    <property type="project" value="TreeGrafter"/>
</dbReference>
<dbReference type="eggNOG" id="COG2249">
    <property type="taxonomic scope" value="Bacteria"/>
</dbReference>
<dbReference type="NCBIfam" id="NF007280">
    <property type="entry name" value="PRK09739.1"/>
    <property type="match status" value="1"/>
</dbReference>
<dbReference type="OrthoDB" id="9798454at2"/>
<keyword evidence="5" id="KW-1185">Reference proteome</keyword>
<evidence type="ECO:0000313" key="4">
    <source>
        <dbReference type="EMBL" id="AIU71274.1"/>
    </source>
</evidence>
<dbReference type="EMBL" id="CP009706">
    <property type="protein sequence ID" value="AIU71274.1"/>
    <property type="molecule type" value="Genomic_DNA"/>
</dbReference>
<dbReference type="Proteomes" id="UP000029986">
    <property type="component" value="Chromosome"/>
</dbReference>
<reference evidence="4 5" key="1">
    <citation type="journal article" date="2014" name="Gut Pathog.">
        <title>Gene clusters of Hafnia alvei strain FB1 important in survival and pathogenesis: a draft genome perspective.</title>
        <authorList>
            <person name="Tan J.Y."/>
            <person name="Yin W.F."/>
            <person name="Chan K.G."/>
        </authorList>
    </citation>
    <scope>NUCLEOTIDE SEQUENCE [LARGE SCALE GENOMIC DNA]</scope>
    <source>
        <strain evidence="4 5">FB1</strain>
    </source>
</reference>
<dbReference type="InterPro" id="IPR003680">
    <property type="entry name" value="Flavodoxin_fold"/>
</dbReference>
<evidence type="ECO:0000256" key="1">
    <source>
        <dbReference type="ARBA" id="ARBA00006252"/>
    </source>
</evidence>
<dbReference type="RefSeq" id="WP_025802188.1">
    <property type="nucleotide sequence ID" value="NZ_CP009706.1"/>
</dbReference>
<dbReference type="PANTHER" id="PTHR10204:SF34">
    <property type="entry name" value="NAD(P)H DEHYDROGENASE [QUINONE] 1 ISOFORM 1"/>
    <property type="match status" value="1"/>
</dbReference>
<comment type="similarity">
    <text evidence="1">Belongs to the NAD(P)H dehydrogenase (quinone) family.</text>
</comment>
<proteinExistence type="inferred from homology"/>
<dbReference type="HOGENOM" id="CLU_058643_1_1_6"/>
<dbReference type="AlphaFoldDB" id="A0A097QXS0"/>
<accession>A0A097QXS0</accession>
<dbReference type="InterPro" id="IPR051545">
    <property type="entry name" value="NAD(P)H_dehydrogenase_qn"/>
</dbReference>
<dbReference type="KEGG" id="hav:AT03_01950"/>
<protein>
    <recommendedName>
        <fullName evidence="3">Flavodoxin-like fold domain-containing protein</fullName>
    </recommendedName>
</protein>
<evidence type="ECO:0000256" key="2">
    <source>
        <dbReference type="ARBA" id="ARBA00023002"/>
    </source>
</evidence>
<organism evidence="4 5">
    <name type="scientific">Hafnia alvei FB1</name>
    <dbReference type="NCBI Taxonomy" id="1453496"/>
    <lineage>
        <taxon>Bacteria</taxon>
        <taxon>Pseudomonadati</taxon>
        <taxon>Pseudomonadota</taxon>
        <taxon>Gammaproteobacteria</taxon>
        <taxon>Enterobacterales</taxon>
        <taxon>Hafniaceae</taxon>
        <taxon>Hafnia</taxon>
    </lineage>
</organism>
<evidence type="ECO:0000259" key="3">
    <source>
        <dbReference type="Pfam" id="PF02525"/>
    </source>
</evidence>
<dbReference type="Gene3D" id="3.40.50.360">
    <property type="match status" value="1"/>
</dbReference>
<dbReference type="PATRIC" id="fig|1453496.5.peg.389"/>
<gene>
    <name evidence="4" type="ORF">AT03_01950</name>
</gene>
<dbReference type="SUPFAM" id="SSF52218">
    <property type="entry name" value="Flavoproteins"/>
    <property type="match status" value="1"/>
</dbReference>
<keyword evidence="2" id="KW-0560">Oxidoreductase</keyword>
<dbReference type="Pfam" id="PF02525">
    <property type="entry name" value="Flavodoxin_2"/>
    <property type="match status" value="1"/>
</dbReference>
<sequence>MKSEKMYIVWAHPRADSLTAHIVEAMQSQAARHTIDVTTLDLYRRGFNPVLGVEDEPDWENPNKQYSPDVHQLYSELEGHDTLVVVFPLWWYSYPAMIKGYMDRVWNHGLAYGGKGFPAKKIRWVALVGGSQAGFVKYGWEKNITDFLTSCGSYLGVEDTKITFLYNTIGVEEDIADRESHYQSLFAIAREVIDETAN</sequence>
<dbReference type="InterPro" id="IPR029039">
    <property type="entry name" value="Flavoprotein-like_sf"/>
</dbReference>
<name>A0A097QXS0_HAFAL</name>
<dbReference type="PANTHER" id="PTHR10204">
    <property type="entry name" value="NAD P H OXIDOREDUCTASE-RELATED"/>
    <property type="match status" value="1"/>
</dbReference>
<feature type="domain" description="Flavodoxin-like fold" evidence="3">
    <location>
        <begin position="5"/>
        <end position="182"/>
    </location>
</feature>
<dbReference type="GO" id="GO:0005829">
    <property type="term" value="C:cytosol"/>
    <property type="evidence" value="ECO:0007669"/>
    <property type="project" value="TreeGrafter"/>
</dbReference>